<keyword evidence="1" id="KW-0645">Protease</keyword>
<evidence type="ECO:0000313" key="4">
    <source>
        <dbReference type="Proteomes" id="UP001362999"/>
    </source>
</evidence>
<comment type="caution">
    <text evidence="3">The sequence shown here is derived from an EMBL/GenBank/DDBJ whole genome shotgun (WGS) entry which is preliminary data.</text>
</comment>
<feature type="region of interest" description="Disordered" evidence="2">
    <location>
        <begin position="62"/>
        <end position="87"/>
    </location>
</feature>
<feature type="region of interest" description="Disordered" evidence="2">
    <location>
        <begin position="185"/>
        <end position="210"/>
    </location>
</feature>
<gene>
    <name evidence="3" type="ORF">R3P38DRAFT_2808668</name>
</gene>
<feature type="region of interest" description="Disordered" evidence="2">
    <location>
        <begin position="496"/>
        <end position="544"/>
    </location>
</feature>
<dbReference type="GO" id="GO:0004190">
    <property type="term" value="F:aspartic-type endopeptidase activity"/>
    <property type="evidence" value="ECO:0007669"/>
    <property type="project" value="UniProtKB-KW"/>
</dbReference>
<evidence type="ECO:0000256" key="1">
    <source>
        <dbReference type="ARBA" id="ARBA00022750"/>
    </source>
</evidence>
<dbReference type="Proteomes" id="UP001362999">
    <property type="component" value="Unassembled WGS sequence"/>
</dbReference>
<keyword evidence="1" id="KW-0064">Aspartyl protease</keyword>
<dbReference type="EMBL" id="JAWWNJ010000155">
    <property type="protein sequence ID" value="KAK6980881.1"/>
    <property type="molecule type" value="Genomic_DNA"/>
</dbReference>
<sequence length="753" mass="83802">MQIDDAEYAPTYYSILALDQTGNAAQCVKPPQIQNNWSNGGGRPPPRFNARENNGARVNSATQAATYPNNLPLGGGNRESPRPANNGVPLPPECFGWGKDDGHRMFDCVEIKELLQRGVVKHDENTGKLCMADGTFIRRRPGEYIASAARRLAPAPQVMFGVTDYTLTKATSRMDSPVAHMVIKESEDEEIDFEDEESEGENHTDDDEGEVYLTLPRRQLQVNAADRTVPSTRTARKQTFDGVHIPKRPRPDQGSSQYKEPETTIPNVVKTTQTKVTPGKIRDILEDVQPYDARQPRKVPSEDVEMKDAQEKRPTRRTHQDNSQDTILKEQQKNKEGGSQENMGRRSEIQGTVHLSGIVERILDLEIPMSVREALVASKEIRTSLQDVIKVKNTKAVLIGAQSPLLSQLVWPRTDGVLIRVELEINGRQVTAIIDTGSQLNVVRQDVAALVLHRPVDMTKTTGMNDANGGHGQLRGYINETDEVPVVTADGELADSLDNTNEASEAPGRGAFSRDAAETPEHEHHIDELNSGTARNLGARSGSHASAGLDASNKLVWEQMMPEIIILLRAWTRFVLLLGLRIATTLERGIRTDERVRGNKSTISEHALPWIVNREEAFWMTTGGQKARLSGTGFLFNWRGSGKERGSYVDGADTNSGRGTYTTARRRARTGVFEYRGTAGHTGRRRRGIKHERGSWLYRGTARDGASYFRRARAQRLAGLSKFWRLGMPQVFPYHSNLSQISSLVSFKVQFKF</sequence>
<feature type="compositionally biased region" description="Polar residues" evidence="2">
    <location>
        <begin position="253"/>
        <end position="276"/>
    </location>
</feature>
<keyword evidence="4" id="KW-1185">Reference proteome</keyword>
<proteinExistence type="predicted"/>
<dbReference type="AlphaFoldDB" id="A0AAV9ZFS7"/>
<feature type="compositionally biased region" description="Basic and acidic residues" evidence="2">
    <location>
        <begin position="515"/>
        <end position="528"/>
    </location>
</feature>
<name>A0AAV9ZFS7_9AGAR</name>
<dbReference type="InterPro" id="IPR021109">
    <property type="entry name" value="Peptidase_aspartic_dom_sf"/>
</dbReference>
<accession>A0AAV9ZFS7</accession>
<dbReference type="GO" id="GO:0006508">
    <property type="term" value="P:proteolysis"/>
    <property type="evidence" value="ECO:0007669"/>
    <property type="project" value="InterPro"/>
</dbReference>
<keyword evidence="1" id="KW-0378">Hydrolase</keyword>
<dbReference type="Gene3D" id="2.40.70.10">
    <property type="entry name" value="Acid Proteases"/>
    <property type="match status" value="1"/>
</dbReference>
<evidence type="ECO:0000256" key="2">
    <source>
        <dbReference type="SAM" id="MobiDB-lite"/>
    </source>
</evidence>
<feature type="compositionally biased region" description="Acidic residues" evidence="2">
    <location>
        <begin position="186"/>
        <end position="210"/>
    </location>
</feature>
<feature type="region of interest" description="Disordered" evidence="2">
    <location>
        <begin position="225"/>
        <end position="349"/>
    </location>
</feature>
<dbReference type="PROSITE" id="PS00141">
    <property type="entry name" value="ASP_PROTEASE"/>
    <property type="match status" value="1"/>
</dbReference>
<feature type="compositionally biased region" description="Basic and acidic residues" evidence="2">
    <location>
        <begin position="299"/>
        <end position="348"/>
    </location>
</feature>
<evidence type="ECO:0000313" key="3">
    <source>
        <dbReference type="EMBL" id="KAK6980881.1"/>
    </source>
</evidence>
<protein>
    <submittedName>
        <fullName evidence="3">Uncharacterized protein</fullName>
    </submittedName>
</protein>
<reference evidence="3 4" key="1">
    <citation type="journal article" date="2024" name="J Genomics">
        <title>Draft genome sequencing and assembly of Favolaschia claudopus CIRM-BRFM 2984 isolated from oak limbs.</title>
        <authorList>
            <person name="Navarro D."/>
            <person name="Drula E."/>
            <person name="Chaduli D."/>
            <person name="Cazenave R."/>
            <person name="Ahrendt S."/>
            <person name="Wang J."/>
            <person name="Lipzen A."/>
            <person name="Daum C."/>
            <person name="Barry K."/>
            <person name="Grigoriev I.V."/>
            <person name="Favel A."/>
            <person name="Rosso M.N."/>
            <person name="Martin F."/>
        </authorList>
    </citation>
    <scope>NUCLEOTIDE SEQUENCE [LARGE SCALE GENOMIC DNA]</scope>
    <source>
        <strain evidence="3 4">CIRM-BRFM 2984</strain>
    </source>
</reference>
<organism evidence="3 4">
    <name type="scientific">Favolaschia claudopus</name>
    <dbReference type="NCBI Taxonomy" id="2862362"/>
    <lineage>
        <taxon>Eukaryota</taxon>
        <taxon>Fungi</taxon>
        <taxon>Dikarya</taxon>
        <taxon>Basidiomycota</taxon>
        <taxon>Agaricomycotina</taxon>
        <taxon>Agaricomycetes</taxon>
        <taxon>Agaricomycetidae</taxon>
        <taxon>Agaricales</taxon>
        <taxon>Marasmiineae</taxon>
        <taxon>Mycenaceae</taxon>
        <taxon>Favolaschia</taxon>
    </lineage>
</organism>
<dbReference type="InterPro" id="IPR001969">
    <property type="entry name" value="Aspartic_peptidase_AS"/>
</dbReference>